<evidence type="ECO:0000259" key="6">
    <source>
        <dbReference type="PROSITE" id="PS50903"/>
    </source>
</evidence>
<keyword evidence="5" id="KW-0408">Iron</keyword>
<keyword evidence="2" id="KW-0813">Transport</keyword>
<dbReference type="PANTHER" id="PTHR43865">
    <property type="entry name" value="RUBRERYTHRIN-RELATED"/>
    <property type="match status" value="1"/>
</dbReference>
<comment type="caution">
    <text evidence="8">The sequence shown here is derived from an EMBL/GenBank/DDBJ whole genome shotgun (WGS) entry which is preliminary data.</text>
</comment>
<dbReference type="EMBL" id="JAAZKV010000007">
    <property type="protein sequence ID" value="NMA44318.1"/>
    <property type="molecule type" value="Genomic_DNA"/>
</dbReference>
<comment type="cofactor">
    <cofactor evidence="1">
        <name>Fe(3+)</name>
        <dbReference type="ChEBI" id="CHEBI:29034"/>
    </cofactor>
</comment>
<dbReference type="PROSITE" id="PS50903">
    <property type="entry name" value="RUBREDOXIN_LIKE"/>
    <property type="match status" value="1"/>
</dbReference>
<dbReference type="GO" id="GO:0005506">
    <property type="term" value="F:iron ion binding"/>
    <property type="evidence" value="ECO:0007669"/>
    <property type="project" value="InterPro"/>
</dbReference>
<dbReference type="InterPro" id="IPR024934">
    <property type="entry name" value="Rubredoxin-like_dom"/>
</dbReference>
<dbReference type="NCBIfam" id="NF045767">
    <property type="entry name" value="RuberyRbr"/>
    <property type="match status" value="1"/>
</dbReference>
<evidence type="ECO:0000256" key="2">
    <source>
        <dbReference type="ARBA" id="ARBA00022448"/>
    </source>
</evidence>
<evidence type="ECO:0000259" key="7">
    <source>
        <dbReference type="PROSITE" id="PS50905"/>
    </source>
</evidence>
<gene>
    <name evidence="8" type="ORF">GX950_00690</name>
</gene>
<dbReference type="InterPro" id="IPR012347">
    <property type="entry name" value="Ferritin-like"/>
</dbReference>
<dbReference type="InterPro" id="IPR003251">
    <property type="entry name" value="Rr_diiron-bd_dom"/>
</dbReference>
<dbReference type="AlphaFoldDB" id="A0A7K4BYM2"/>
<dbReference type="SUPFAM" id="SSF47240">
    <property type="entry name" value="Ferritin-like"/>
    <property type="match status" value="1"/>
</dbReference>
<protein>
    <submittedName>
        <fullName evidence="8">Rubrerythrin family protein</fullName>
    </submittedName>
</protein>
<dbReference type="InterPro" id="IPR048574">
    <property type="entry name" value="RUBY_RBDX"/>
</dbReference>
<feature type="domain" description="Ferritin-like diiron" evidence="7">
    <location>
        <begin position="1"/>
        <end position="149"/>
    </location>
</feature>
<dbReference type="InterPro" id="IPR009078">
    <property type="entry name" value="Ferritin-like_SF"/>
</dbReference>
<dbReference type="CDD" id="cd00729">
    <property type="entry name" value="rubredoxin_SM"/>
    <property type="match status" value="1"/>
</dbReference>
<organism evidence="8 9">
    <name type="scientific">Candidatus Iainarchaeum sp</name>
    <dbReference type="NCBI Taxonomy" id="3101447"/>
    <lineage>
        <taxon>Archaea</taxon>
        <taxon>Candidatus Iainarchaeota</taxon>
        <taxon>Candidatus Iainarchaeia</taxon>
        <taxon>Candidatus Iainarchaeales</taxon>
        <taxon>Candidatus Iainarchaeaceae</taxon>
        <taxon>Candidatus Iainarchaeum</taxon>
    </lineage>
</organism>
<keyword evidence="3" id="KW-0479">Metal-binding</keyword>
<dbReference type="Gene3D" id="1.20.1260.10">
    <property type="match status" value="1"/>
</dbReference>
<sequence>MEETVKNLIKAFIGESQARNRYTMYAKQARKDGYYELEAVFLETAEQEREHAKQLSKMINQLQAKMGKTPEAVMVEAEGAAMFATTKENLKWAIEGEAYENTTMYPDFAKQAVKDGLPDVAKKLSAIGVAEKHHKERYEKLLKVIEDGTLLKKEKPVIWYCRKCGYVHIGTNPPEKCPSCDHEKEYFYMGNEEY</sequence>
<dbReference type="Proteomes" id="UP000526302">
    <property type="component" value="Unassembled WGS sequence"/>
</dbReference>
<evidence type="ECO:0000256" key="3">
    <source>
        <dbReference type="ARBA" id="ARBA00022723"/>
    </source>
</evidence>
<evidence type="ECO:0000256" key="4">
    <source>
        <dbReference type="ARBA" id="ARBA00022982"/>
    </source>
</evidence>
<keyword evidence="4" id="KW-0249">Electron transport</keyword>
<dbReference type="InterPro" id="IPR009040">
    <property type="entry name" value="Ferritin-like_diiron"/>
</dbReference>
<evidence type="ECO:0000313" key="8">
    <source>
        <dbReference type="EMBL" id="NMA44318.1"/>
    </source>
</evidence>
<evidence type="ECO:0000256" key="1">
    <source>
        <dbReference type="ARBA" id="ARBA00001965"/>
    </source>
</evidence>
<dbReference type="CDD" id="cd01041">
    <property type="entry name" value="Rubrerythrin"/>
    <property type="match status" value="1"/>
</dbReference>
<dbReference type="PROSITE" id="PS50905">
    <property type="entry name" value="FERRITIN_LIKE"/>
    <property type="match status" value="1"/>
</dbReference>
<dbReference type="Pfam" id="PF02915">
    <property type="entry name" value="Rubrerythrin"/>
    <property type="match status" value="1"/>
</dbReference>
<dbReference type="InterPro" id="IPR052364">
    <property type="entry name" value="Rubrerythrin"/>
</dbReference>
<dbReference type="PANTHER" id="PTHR43865:SF1">
    <property type="entry name" value="RUBRERYTHRIN-RELATED"/>
    <property type="match status" value="1"/>
</dbReference>
<evidence type="ECO:0000313" key="9">
    <source>
        <dbReference type="Proteomes" id="UP000526302"/>
    </source>
</evidence>
<dbReference type="Pfam" id="PF21349">
    <property type="entry name" value="RUBY_RBDX"/>
    <property type="match status" value="1"/>
</dbReference>
<evidence type="ECO:0000256" key="5">
    <source>
        <dbReference type="ARBA" id="ARBA00023004"/>
    </source>
</evidence>
<dbReference type="SUPFAM" id="SSF57802">
    <property type="entry name" value="Rubredoxin-like"/>
    <property type="match status" value="1"/>
</dbReference>
<proteinExistence type="predicted"/>
<dbReference type="Gene3D" id="2.20.28.10">
    <property type="match status" value="1"/>
</dbReference>
<feature type="domain" description="Rubredoxin-like" evidence="6">
    <location>
        <begin position="156"/>
        <end position="190"/>
    </location>
</feature>
<reference evidence="8 9" key="1">
    <citation type="journal article" date="2020" name="Biotechnol. Biofuels">
        <title>New insights from the biogas microbiome by comprehensive genome-resolved metagenomics of nearly 1600 species originating from multiple anaerobic digesters.</title>
        <authorList>
            <person name="Campanaro S."/>
            <person name="Treu L."/>
            <person name="Rodriguez-R L.M."/>
            <person name="Kovalovszki A."/>
            <person name="Ziels R.M."/>
            <person name="Maus I."/>
            <person name="Zhu X."/>
            <person name="Kougias P.G."/>
            <person name="Basile A."/>
            <person name="Luo G."/>
            <person name="Schluter A."/>
            <person name="Konstantinidis K.T."/>
            <person name="Angelidaki I."/>
        </authorList>
    </citation>
    <scope>NUCLEOTIDE SEQUENCE [LARGE SCALE GENOMIC DNA]</scope>
    <source>
        <strain evidence="8">AS22ysBPME_79</strain>
    </source>
</reference>
<name>A0A7K4BYM2_9ARCH</name>
<dbReference type="GO" id="GO:0016491">
    <property type="term" value="F:oxidoreductase activity"/>
    <property type="evidence" value="ECO:0007669"/>
    <property type="project" value="InterPro"/>
</dbReference>
<accession>A0A7K4BYM2</accession>